<dbReference type="EMBL" id="PFPI01000036">
    <property type="protein sequence ID" value="PIZ93057.1"/>
    <property type="molecule type" value="Genomic_DNA"/>
</dbReference>
<gene>
    <name evidence="2" type="ORF">COX83_02910</name>
</gene>
<sequence>MRVNKIIYLLVSCIFLLIVTFYNQTKYIPTESNETDAITLGRYFAYSLLLGNPYIGEGKYKDILSVSDKDVIVNIIENRQLVPISLEDITETYAKLNLSNKDGDEYSEKFHLFSPLIDAFESSKNLELSSLVQEGNRVTMTFSYPLPDKKLFVYMVAVEYRIEKGGRYRNTLMSKFFSIPGIDYVSGENRLEGYWVVSDFDYESNMNDYNNWLLLYNFSTSTNIK</sequence>
<dbReference type="Proteomes" id="UP000230078">
    <property type="component" value="Unassembled WGS sequence"/>
</dbReference>
<name>A0A2M7V3K4_9BACT</name>
<accession>A0A2M7V3K4</accession>
<proteinExistence type="predicted"/>
<reference evidence="3" key="1">
    <citation type="submission" date="2017-09" db="EMBL/GenBank/DDBJ databases">
        <title>Depth-based differentiation of microbial function through sediment-hosted aquifers and enrichment of novel symbionts in the deep terrestrial subsurface.</title>
        <authorList>
            <person name="Probst A.J."/>
            <person name="Ladd B."/>
            <person name="Jarett J.K."/>
            <person name="Geller-Mcgrath D.E."/>
            <person name="Sieber C.M.K."/>
            <person name="Emerson J.B."/>
            <person name="Anantharaman K."/>
            <person name="Thomas B.C."/>
            <person name="Malmstrom R."/>
            <person name="Stieglmeier M."/>
            <person name="Klingl A."/>
            <person name="Woyke T."/>
            <person name="Ryan C.M."/>
            <person name="Banfield J.F."/>
        </authorList>
    </citation>
    <scope>NUCLEOTIDE SEQUENCE [LARGE SCALE GENOMIC DNA]</scope>
</reference>
<organism evidence="2 3">
    <name type="scientific">Candidatus Magasanikbacteria bacterium CG_4_10_14_0_2_um_filter_41_31</name>
    <dbReference type="NCBI Taxonomy" id="1974639"/>
    <lineage>
        <taxon>Bacteria</taxon>
        <taxon>Candidatus Magasanikiibacteriota</taxon>
    </lineage>
</organism>
<comment type="caution">
    <text evidence="2">The sequence shown here is derived from an EMBL/GenBank/DDBJ whole genome shotgun (WGS) entry which is preliminary data.</text>
</comment>
<evidence type="ECO:0000313" key="3">
    <source>
        <dbReference type="Proteomes" id="UP000230078"/>
    </source>
</evidence>
<dbReference type="AlphaFoldDB" id="A0A2M7V3K4"/>
<keyword evidence="1" id="KW-0472">Membrane</keyword>
<evidence type="ECO:0000256" key="1">
    <source>
        <dbReference type="SAM" id="Phobius"/>
    </source>
</evidence>
<evidence type="ECO:0000313" key="2">
    <source>
        <dbReference type="EMBL" id="PIZ93057.1"/>
    </source>
</evidence>
<feature type="transmembrane region" description="Helical" evidence="1">
    <location>
        <begin position="6"/>
        <end position="23"/>
    </location>
</feature>
<keyword evidence="1" id="KW-1133">Transmembrane helix</keyword>
<protein>
    <submittedName>
        <fullName evidence="2">Uncharacterized protein</fullName>
    </submittedName>
</protein>
<keyword evidence="1" id="KW-0812">Transmembrane</keyword>